<keyword evidence="1" id="KW-0472">Membrane</keyword>
<comment type="caution">
    <text evidence="3">The sequence shown here is derived from an EMBL/GenBank/DDBJ whole genome shotgun (WGS) entry which is preliminary data.</text>
</comment>
<dbReference type="InterPro" id="IPR003615">
    <property type="entry name" value="HNH_nuc"/>
</dbReference>
<evidence type="ECO:0000256" key="1">
    <source>
        <dbReference type="SAM" id="Phobius"/>
    </source>
</evidence>
<protein>
    <recommendedName>
        <fullName evidence="2">HNH domain-containing protein</fullName>
    </recommendedName>
</protein>
<keyword evidence="1" id="KW-0812">Transmembrane</keyword>
<feature type="domain" description="HNH" evidence="2">
    <location>
        <begin position="31"/>
        <end position="75"/>
    </location>
</feature>
<sequence length="304" mass="34454">MNPNSKKFHFFEKGVQAYKNYSGEETNNYCCPICGDHFSRTDLESGKLTLEHIPPKSQGGRGIALTCSSCNNKAGYTIDAAVANFEGIKKISALGTKDGKYNDDIKLSLGEGKLNQLNFNLDITNGSQYFYIKPKSNPPNSKEIIKNFFEEHNKQPRGHISQIRLETKRRYNHKLALVGYLKSAFLVCFASFGYTYIFDTNLDAVRKQIQNPVGNILDGYIIQINTGNLDRNVLMYSSNTLRLFLVVIRDTGVVLPLPSFMPHDDVHDLLRSTRPEKLEVRGKELEWPTSLLLKWDFRNSNDSA</sequence>
<dbReference type="OrthoDB" id="9802901at2"/>
<dbReference type="AlphaFoldDB" id="A0A6P1ZE89"/>
<dbReference type="EMBL" id="QMIF01000010">
    <property type="protein sequence ID" value="TVM32538.1"/>
    <property type="molecule type" value="Genomic_DNA"/>
</dbReference>
<proteinExistence type="predicted"/>
<dbReference type="CDD" id="cd00085">
    <property type="entry name" value="HNHc"/>
    <property type="match status" value="1"/>
</dbReference>
<name>A0A6P1ZE89_9BACT</name>
<dbReference type="Gene3D" id="1.10.30.50">
    <property type="match status" value="1"/>
</dbReference>
<gene>
    <name evidence="3" type="ORF">DQK91_14790</name>
</gene>
<accession>A0A6P1ZE89</accession>
<feature type="transmembrane region" description="Helical" evidence="1">
    <location>
        <begin position="175"/>
        <end position="197"/>
    </location>
</feature>
<evidence type="ECO:0000259" key="2">
    <source>
        <dbReference type="Pfam" id="PF01844"/>
    </source>
</evidence>
<evidence type="ECO:0000313" key="4">
    <source>
        <dbReference type="Proteomes" id="UP000434052"/>
    </source>
</evidence>
<organism evidence="3 4">
    <name type="scientific">Oceanidesulfovibrio marinus</name>
    <dbReference type="NCBI Taxonomy" id="370038"/>
    <lineage>
        <taxon>Bacteria</taxon>
        <taxon>Pseudomonadati</taxon>
        <taxon>Thermodesulfobacteriota</taxon>
        <taxon>Desulfovibrionia</taxon>
        <taxon>Desulfovibrionales</taxon>
        <taxon>Desulfovibrionaceae</taxon>
        <taxon>Oceanidesulfovibrio</taxon>
    </lineage>
</organism>
<reference evidence="3 4" key="1">
    <citation type="submission" date="2018-06" db="EMBL/GenBank/DDBJ databases">
        <title>Complete genome of Desulfovibrio marinus P48SEP.</title>
        <authorList>
            <person name="Crispim J.S."/>
            <person name="Vidigal P.M.P."/>
            <person name="Silva L.C.F."/>
            <person name="Araujo L.C."/>
            <person name="Laguardia C.N."/>
            <person name="Dias R.S."/>
            <person name="Sousa M.P."/>
            <person name="Paula S.O."/>
            <person name="Silva C."/>
        </authorList>
    </citation>
    <scope>NUCLEOTIDE SEQUENCE [LARGE SCALE GENOMIC DNA]</scope>
    <source>
        <strain evidence="3 4">P48SEP</strain>
    </source>
</reference>
<dbReference type="InterPro" id="IPR002711">
    <property type="entry name" value="HNH"/>
</dbReference>
<dbReference type="Proteomes" id="UP000434052">
    <property type="component" value="Unassembled WGS sequence"/>
</dbReference>
<evidence type="ECO:0000313" key="3">
    <source>
        <dbReference type="EMBL" id="TVM32538.1"/>
    </source>
</evidence>
<keyword evidence="1" id="KW-1133">Transmembrane helix</keyword>
<dbReference type="Pfam" id="PF01844">
    <property type="entry name" value="HNH"/>
    <property type="match status" value="1"/>
</dbReference>
<dbReference type="RefSeq" id="WP_144306157.1">
    <property type="nucleotide sequence ID" value="NZ_QMIF01000010.1"/>
</dbReference>